<name>A0A2W1BWE2_HELAM</name>
<evidence type="ECO:0000313" key="3">
    <source>
        <dbReference type="EMBL" id="PZC76986.1"/>
    </source>
</evidence>
<feature type="region of interest" description="Disordered" evidence="1">
    <location>
        <begin position="52"/>
        <end position="77"/>
    </location>
</feature>
<proteinExistence type="predicted"/>
<sequence>MNFCGVCFRIFFFFFRLCFFFFTGNMPLTPAERQRNYRERMKANKPEIWEERKKKEAEEKRRKYTKISQLSEQDKEKRHIKFIESRKGKPMIQMGEHRDSKNGIQAREAYVTTGSLQILSTQHVQNWP</sequence>
<gene>
    <name evidence="3" type="primary">HaOG203937</name>
    <name evidence="3" type="ORF">B5X24_HaOG203937</name>
</gene>
<reference evidence="3 4" key="1">
    <citation type="journal article" date="2017" name="BMC Biol.">
        <title>Genomic innovations, transcriptional plasticity and gene loss underlying the evolution and divergence of two highly polyphagous and invasive Helicoverpa pest species.</title>
        <authorList>
            <person name="Pearce S.L."/>
            <person name="Clarke D.F."/>
            <person name="East P.D."/>
            <person name="Elfekih S."/>
            <person name="Gordon K.H."/>
            <person name="Jermiin L.S."/>
            <person name="McGaughran A."/>
            <person name="Oakeshott J.G."/>
            <person name="Papanikolaou A."/>
            <person name="Perera O.P."/>
            <person name="Rane R.V."/>
            <person name="Richards S."/>
            <person name="Tay W.T."/>
            <person name="Walsh T.K."/>
            <person name="Anderson A."/>
            <person name="Anderson C.J."/>
            <person name="Asgari S."/>
            <person name="Board P.G."/>
            <person name="Bretschneider A."/>
            <person name="Campbell P.M."/>
            <person name="Chertemps T."/>
            <person name="Christeller J.T."/>
            <person name="Coppin C.W."/>
            <person name="Downes S.J."/>
            <person name="Duan G."/>
            <person name="Farnsworth C.A."/>
            <person name="Good R.T."/>
            <person name="Han L.B."/>
            <person name="Han Y.C."/>
            <person name="Hatje K."/>
            <person name="Horne I."/>
            <person name="Huang Y.P."/>
            <person name="Hughes D.S."/>
            <person name="Jacquin-Joly E."/>
            <person name="James W."/>
            <person name="Jhangiani S."/>
            <person name="Kollmar M."/>
            <person name="Kuwar S.S."/>
            <person name="Li S."/>
            <person name="Liu N.Y."/>
            <person name="Maibeche M.T."/>
            <person name="Miller J.R."/>
            <person name="Montagne N."/>
            <person name="Perry T."/>
            <person name="Qu J."/>
            <person name="Song S.V."/>
            <person name="Sutton G.G."/>
            <person name="Vogel H."/>
            <person name="Walenz B.P."/>
            <person name="Xu W."/>
            <person name="Zhang H.J."/>
            <person name="Zou Z."/>
            <person name="Batterham P."/>
            <person name="Edwards O.R."/>
            <person name="Feyereisen R."/>
            <person name="Gibbs R.A."/>
            <person name="Heckel D.G."/>
            <person name="McGrath A."/>
            <person name="Robin C."/>
            <person name="Scherer S.E."/>
            <person name="Worley K.C."/>
            <person name="Wu Y.D."/>
        </authorList>
    </citation>
    <scope>NUCLEOTIDE SEQUENCE [LARGE SCALE GENOMIC DNA]</scope>
    <source>
        <strain evidence="3">Harm_GR_Male_#8</strain>
        <tissue evidence="3">Whole organism</tissue>
    </source>
</reference>
<feature type="compositionally biased region" description="Basic and acidic residues" evidence="1">
    <location>
        <begin position="52"/>
        <end position="61"/>
    </location>
</feature>
<protein>
    <submittedName>
        <fullName evidence="3">Uncharacterized protein</fullName>
    </submittedName>
</protein>
<dbReference type="AlphaFoldDB" id="A0A2W1BWE2"/>
<keyword evidence="4" id="KW-1185">Reference proteome</keyword>
<evidence type="ECO:0000256" key="2">
    <source>
        <dbReference type="SAM" id="Phobius"/>
    </source>
</evidence>
<evidence type="ECO:0000256" key="1">
    <source>
        <dbReference type="SAM" id="MobiDB-lite"/>
    </source>
</evidence>
<organism evidence="3 4">
    <name type="scientific">Helicoverpa armigera</name>
    <name type="common">Cotton bollworm</name>
    <name type="synonym">Heliothis armigera</name>
    <dbReference type="NCBI Taxonomy" id="29058"/>
    <lineage>
        <taxon>Eukaryota</taxon>
        <taxon>Metazoa</taxon>
        <taxon>Ecdysozoa</taxon>
        <taxon>Arthropoda</taxon>
        <taxon>Hexapoda</taxon>
        <taxon>Insecta</taxon>
        <taxon>Pterygota</taxon>
        <taxon>Neoptera</taxon>
        <taxon>Endopterygota</taxon>
        <taxon>Lepidoptera</taxon>
        <taxon>Glossata</taxon>
        <taxon>Ditrysia</taxon>
        <taxon>Noctuoidea</taxon>
        <taxon>Noctuidae</taxon>
        <taxon>Heliothinae</taxon>
        <taxon>Helicoverpa</taxon>
    </lineage>
</organism>
<keyword evidence="2" id="KW-0472">Membrane</keyword>
<keyword evidence="2" id="KW-0812">Transmembrane</keyword>
<dbReference type="Proteomes" id="UP000249218">
    <property type="component" value="Unassembled WGS sequence"/>
</dbReference>
<keyword evidence="2" id="KW-1133">Transmembrane helix</keyword>
<evidence type="ECO:0000313" key="4">
    <source>
        <dbReference type="Proteomes" id="UP000249218"/>
    </source>
</evidence>
<dbReference type="EMBL" id="KZ149939">
    <property type="protein sequence ID" value="PZC76986.1"/>
    <property type="molecule type" value="Genomic_DNA"/>
</dbReference>
<feature type="transmembrane region" description="Helical" evidence="2">
    <location>
        <begin position="6"/>
        <end position="28"/>
    </location>
</feature>
<accession>A0A2W1BWE2</accession>